<dbReference type="PANTHER" id="PTHR42693:SF53">
    <property type="entry name" value="ENDO-4-O-SULFATASE"/>
    <property type="match status" value="1"/>
</dbReference>
<evidence type="ECO:0000256" key="3">
    <source>
        <dbReference type="SAM" id="SignalP"/>
    </source>
</evidence>
<dbReference type="GO" id="GO:0004065">
    <property type="term" value="F:arylsulfatase activity"/>
    <property type="evidence" value="ECO:0007669"/>
    <property type="project" value="UniProtKB-EC"/>
</dbReference>
<comment type="similarity">
    <text evidence="1">Belongs to the sulfatase family.</text>
</comment>
<evidence type="ECO:0000313" key="6">
    <source>
        <dbReference type="Proteomes" id="UP000316213"/>
    </source>
</evidence>
<dbReference type="Pfam" id="PF00884">
    <property type="entry name" value="Sulfatase"/>
    <property type="match status" value="1"/>
</dbReference>
<reference evidence="5 6" key="1">
    <citation type="submission" date="2019-02" db="EMBL/GenBank/DDBJ databases">
        <title>Deep-cultivation of Planctomycetes and their phenomic and genomic characterization uncovers novel biology.</title>
        <authorList>
            <person name="Wiegand S."/>
            <person name="Jogler M."/>
            <person name="Boedeker C."/>
            <person name="Pinto D."/>
            <person name="Vollmers J."/>
            <person name="Rivas-Marin E."/>
            <person name="Kohn T."/>
            <person name="Peeters S.H."/>
            <person name="Heuer A."/>
            <person name="Rast P."/>
            <person name="Oberbeckmann S."/>
            <person name="Bunk B."/>
            <person name="Jeske O."/>
            <person name="Meyerdierks A."/>
            <person name="Storesund J.E."/>
            <person name="Kallscheuer N."/>
            <person name="Luecker S."/>
            <person name="Lage O.M."/>
            <person name="Pohl T."/>
            <person name="Merkel B.J."/>
            <person name="Hornburger P."/>
            <person name="Mueller R.-W."/>
            <person name="Bruemmer F."/>
            <person name="Labrenz M."/>
            <person name="Spormann A.M."/>
            <person name="Op Den Camp H."/>
            <person name="Overmann J."/>
            <person name="Amann R."/>
            <person name="Jetten M.S.M."/>
            <person name="Mascher T."/>
            <person name="Medema M.H."/>
            <person name="Devos D.P."/>
            <person name="Kaster A.-K."/>
            <person name="Ovreas L."/>
            <person name="Rohde M."/>
            <person name="Galperin M.Y."/>
            <person name="Jogler C."/>
        </authorList>
    </citation>
    <scope>NUCLEOTIDE SEQUENCE [LARGE SCALE GENOMIC DNA]</scope>
    <source>
        <strain evidence="5 6">Pla100</strain>
    </source>
</reference>
<evidence type="ECO:0000256" key="1">
    <source>
        <dbReference type="ARBA" id="ARBA00008779"/>
    </source>
</evidence>
<proteinExistence type="inferred from homology"/>
<feature type="signal peptide" evidence="3">
    <location>
        <begin position="1"/>
        <end position="25"/>
    </location>
</feature>
<dbReference type="Gene3D" id="3.40.720.10">
    <property type="entry name" value="Alkaline Phosphatase, subunit A"/>
    <property type="match status" value="1"/>
</dbReference>
<feature type="chain" id="PRO_5023055568" evidence="3">
    <location>
        <begin position="26"/>
        <end position="446"/>
    </location>
</feature>
<evidence type="ECO:0000259" key="4">
    <source>
        <dbReference type="Pfam" id="PF00884"/>
    </source>
</evidence>
<dbReference type="InterPro" id="IPR017850">
    <property type="entry name" value="Alkaline_phosphatase_core_sf"/>
</dbReference>
<comment type="caution">
    <text evidence="5">The sequence shown here is derived from an EMBL/GenBank/DDBJ whole genome shotgun (WGS) entry which is preliminary data.</text>
</comment>
<dbReference type="EC" id="3.1.6.1" evidence="5"/>
<dbReference type="SUPFAM" id="SSF53649">
    <property type="entry name" value="Alkaline phosphatase-like"/>
    <property type="match status" value="1"/>
</dbReference>
<dbReference type="InterPro" id="IPR000917">
    <property type="entry name" value="Sulfatase_N"/>
</dbReference>
<dbReference type="AlphaFoldDB" id="A0A5C6ACQ0"/>
<evidence type="ECO:0000313" key="5">
    <source>
        <dbReference type="EMBL" id="TWT97379.1"/>
    </source>
</evidence>
<dbReference type="RefSeq" id="WP_146577976.1">
    <property type="nucleotide sequence ID" value="NZ_SJPM01000004.1"/>
</dbReference>
<gene>
    <name evidence="5" type="primary">atsA_30</name>
    <name evidence="5" type="ORF">Pla100_25310</name>
</gene>
<keyword evidence="3" id="KW-0732">Signal</keyword>
<dbReference type="InterPro" id="IPR050738">
    <property type="entry name" value="Sulfatase"/>
</dbReference>
<accession>A0A5C6ACQ0</accession>
<evidence type="ECO:0000256" key="2">
    <source>
        <dbReference type="ARBA" id="ARBA00022801"/>
    </source>
</evidence>
<dbReference type="PANTHER" id="PTHR42693">
    <property type="entry name" value="ARYLSULFATASE FAMILY MEMBER"/>
    <property type="match status" value="1"/>
</dbReference>
<keyword evidence="6" id="KW-1185">Reference proteome</keyword>
<dbReference type="OrthoDB" id="229577at2"/>
<feature type="domain" description="Sulfatase N-terminal" evidence="4">
    <location>
        <begin position="33"/>
        <end position="345"/>
    </location>
</feature>
<dbReference type="EMBL" id="SJPM01000004">
    <property type="protein sequence ID" value="TWT97379.1"/>
    <property type="molecule type" value="Genomic_DNA"/>
</dbReference>
<organism evidence="5 6">
    <name type="scientific">Neorhodopirellula pilleata</name>
    <dbReference type="NCBI Taxonomy" id="2714738"/>
    <lineage>
        <taxon>Bacteria</taxon>
        <taxon>Pseudomonadati</taxon>
        <taxon>Planctomycetota</taxon>
        <taxon>Planctomycetia</taxon>
        <taxon>Pirellulales</taxon>
        <taxon>Pirellulaceae</taxon>
        <taxon>Neorhodopirellula</taxon>
    </lineage>
</organism>
<dbReference type="Proteomes" id="UP000316213">
    <property type="component" value="Unassembled WGS sequence"/>
</dbReference>
<protein>
    <submittedName>
        <fullName evidence="5">Arylsulfatase</fullName>
        <ecNumber evidence="5">3.1.6.1</ecNumber>
    </submittedName>
</protein>
<sequence length="446" mass="49890" precursor="true">MTHILRAHLSALCLAGLLAWTPVSAAGSDPARPNVIVIMADDLGAEGLACYGSTIYTTPNLDRMAAEGVRFNNAYATPLCTPTRVMIMSGLYPNRTGFKALIGKDDEVRLPASIRTFGHDFHDAGYATAIAGKWQLGQFDEYPDQPIQHGFEDYSMWTWFYDGKKSSRYYSPHIYHNSQLFIGADKDYGPDYYSKHLLDFIDTNRGKPFLIYYPMALVHSPFKHPPSLEKLARTKFTDDLDKSTVAFGHMITYMDDIVGKIMAKLEEHGLEKNTLILFTGDNGTHRSITSKLPDMDLKGGKGSMTESGTRVPLLAWWPGKIKPGVRDELFCLVDVLPTIASVAGIKLDRKVDGMDLSHNLLGTAGEDRQQVLMSFKKGYFVRDRRFRLHENGTLYDIPVSSDKERYSEAKAGSEDFISDRERLGAVLNDFMAIEQANTNSKSRKAK</sequence>
<name>A0A5C6ACQ0_9BACT</name>
<keyword evidence="2 5" id="KW-0378">Hydrolase</keyword>